<sequence length="282" mass="31388">MAPALLLTLLLAQPKIVLYAGHGDPHELSSFDVSTWEPGHKLFIAVDQVSLRTEPDEQATVLASLSLGTPVTVKRRLEPRVRLLDRVDSWYEVEAKQEDGPPVTGLVFGNLLTPLRVEADLDGDGEKELATVAMTADFKIRVRVMEPALPLNQRVASLDLRTVGATGGTAKLSYVDARKAGVALLVVESLSEADVRSFKVFLSYVVPEHQKDRLGAVMESLFLHERVDPPVVVRHKVSFQRKQRRLIAVESNKGELKPGKTVKTRRVYQWRDGVYTLVPKKR</sequence>
<dbReference type="Proteomes" id="UP000028725">
    <property type="component" value="Unassembled WGS sequence"/>
</dbReference>
<reference evidence="1 2" key="1">
    <citation type="submission" date="2014-04" db="EMBL/GenBank/DDBJ databases">
        <title>Genome assembly of Hyalangium minutum DSM 14724.</title>
        <authorList>
            <person name="Sharma G."/>
            <person name="Subramanian S."/>
        </authorList>
    </citation>
    <scope>NUCLEOTIDE SEQUENCE [LARGE SCALE GENOMIC DNA]</scope>
    <source>
        <strain evidence="1 2">DSM 14724</strain>
    </source>
</reference>
<dbReference type="RefSeq" id="WP_052420399.1">
    <property type="nucleotide sequence ID" value="NZ_JMCB01000014.1"/>
</dbReference>
<evidence type="ECO:0000313" key="2">
    <source>
        <dbReference type="Proteomes" id="UP000028725"/>
    </source>
</evidence>
<dbReference type="AlphaFoldDB" id="A0A085W9H4"/>
<protein>
    <recommendedName>
        <fullName evidence="3">SH3b domain-containing protein</fullName>
    </recommendedName>
</protein>
<dbReference type="Gene3D" id="2.30.30.40">
    <property type="entry name" value="SH3 Domains"/>
    <property type="match status" value="1"/>
</dbReference>
<gene>
    <name evidence="1" type="ORF">DB31_2131</name>
</gene>
<evidence type="ECO:0008006" key="3">
    <source>
        <dbReference type="Google" id="ProtNLM"/>
    </source>
</evidence>
<accession>A0A085W9H4</accession>
<evidence type="ECO:0000313" key="1">
    <source>
        <dbReference type="EMBL" id="KFE64337.1"/>
    </source>
</evidence>
<keyword evidence="2" id="KW-1185">Reference proteome</keyword>
<dbReference type="OrthoDB" id="5500622at2"/>
<dbReference type="EMBL" id="JMCB01000014">
    <property type="protein sequence ID" value="KFE64337.1"/>
    <property type="molecule type" value="Genomic_DNA"/>
</dbReference>
<dbReference type="STRING" id="394096.DB31_2131"/>
<organism evidence="1 2">
    <name type="scientific">Hyalangium minutum</name>
    <dbReference type="NCBI Taxonomy" id="394096"/>
    <lineage>
        <taxon>Bacteria</taxon>
        <taxon>Pseudomonadati</taxon>
        <taxon>Myxococcota</taxon>
        <taxon>Myxococcia</taxon>
        <taxon>Myxococcales</taxon>
        <taxon>Cystobacterineae</taxon>
        <taxon>Archangiaceae</taxon>
        <taxon>Hyalangium</taxon>
    </lineage>
</organism>
<name>A0A085W9H4_9BACT</name>
<proteinExistence type="predicted"/>
<comment type="caution">
    <text evidence="1">The sequence shown here is derived from an EMBL/GenBank/DDBJ whole genome shotgun (WGS) entry which is preliminary data.</text>
</comment>